<reference evidence="2" key="1">
    <citation type="journal article" date="2015" name="Nature">
        <title>Complex archaea that bridge the gap between prokaryotes and eukaryotes.</title>
        <authorList>
            <person name="Spang A."/>
            <person name="Saw J.H."/>
            <person name="Jorgensen S.L."/>
            <person name="Zaremba-Niedzwiedzka K."/>
            <person name="Martijn J."/>
            <person name="Lind A.E."/>
            <person name="van Eijk R."/>
            <person name="Schleper C."/>
            <person name="Guy L."/>
            <person name="Ettema T.J."/>
        </authorList>
    </citation>
    <scope>NUCLEOTIDE SEQUENCE</scope>
</reference>
<dbReference type="AlphaFoldDB" id="A0A0F9DKR2"/>
<feature type="transmembrane region" description="Helical" evidence="1">
    <location>
        <begin position="26"/>
        <end position="47"/>
    </location>
</feature>
<gene>
    <name evidence="2" type="ORF">LCGC14_2187370</name>
</gene>
<organism evidence="2">
    <name type="scientific">marine sediment metagenome</name>
    <dbReference type="NCBI Taxonomy" id="412755"/>
    <lineage>
        <taxon>unclassified sequences</taxon>
        <taxon>metagenomes</taxon>
        <taxon>ecological metagenomes</taxon>
    </lineage>
</organism>
<sequence length="145" mass="16168">MLISPASFDRSLNSLIGRFSKDVKKIYYALIFQVLFFIVVISLTTFTSINQEQILWVVSIFGIAGIGDVADFQHLRKALQDGINDLKSLNKIRNILGAIPDMLDLSVTPNDDRQKFAVLLRTTLRKALLTSDTAALVQEVTAILQ</sequence>
<keyword evidence="1" id="KW-1133">Transmembrane helix</keyword>
<protein>
    <submittedName>
        <fullName evidence="2">Uncharacterized protein</fullName>
    </submittedName>
</protein>
<proteinExistence type="predicted"/>
<comment type="caution">
    <text evidence="2">The sequence shown here is derived from an EMBL/GenBank/DDBJ whole genome shotgun (WGS) entry which is preliminary data.</text>
</comment>
<keyword evidence="1" id="KW-0812">Transmembrane</keyword>
<name>A0A0F9DKR2_9ZZZZ</name>
<accession>A0A0F9DKR2</accession>
<dbReference type="EMBL" id="LAZR01028560">
    <property type="protein sequence ID" value="KKL62224.1"/>
    <property type="molecule type" value="Genomic_DNA"/>
</dbReference>
<evidence type="ECO:0000313" key="2">
    <source>
        <dbReference type="EMBL" id="KKL62224.1"/>
    </source>
</evidence>
<keyword evidence="1" id="KW-0472">Membrane</keyword>
<evidence type="ECO:0000256" key="1">
    <source>
        <dbReference type="SAM" id="Phobius"/>
    </source>
</evidence>
<feature type="transmembrane region" description="Helical" evidence="1">
    <location>
        <begin position="53"/>
        <end position="70"/>
    </location>
</feature>